<feature type="transmembrane region" description="Helical" evidence="8">
    <location>
        <begin position="36"/>
        <end position="57"/>
    </location>
</feature>
<dbReference type="Pfam" id="PF00005">
    <property type="entry name" value="ABC_tran"/>
    <property type="match status" value="2"/>
</dbReference>
<organism evidence="11 12">
    <name type="scientific">Tamaricihabitans halophyticus</name>
    <dbReference type="NCBI Taxonomy" id="1262583"/>
    <lineage>
        <taxon>Bacteria</taxon>
        <taxon>Bacillati</taxon>
        <taxon>Actinomycetota</taxon>
        <taxon>Actinomycetes</taxon>
        <taxon>Pseudonocardiales</taxon>
        <taxon>Pseudonocardiaceae</taxon>
        <taxon>Tamaricihabitans</taxon>
    </lineage>
</organism>
<feature type="transmembrane region" description="Helical" evidence="8">
    <location>
        <begin position="807"/>
        <end position="827"/>
    </location>
</feature>
<keyword evidence="12" id="KW-1185">Reference proteome</keyword>
<reference evidence="11 12" key="1">
    <citation type="submission" date="2019-03" db="EMBL/GenBank/DDBJ databases">
        <title>Genomic Encyclopedia of Type Strains, Phase IV (KMG-IV): sequencing the most valuable type-strain genomes for metagenomic binning, comparative biology and taxonomic classification.</title>
        <authorList>
            <person name="Goeker M."/>
        </authorList>
    </citation>
    <scope>NUCLEOTIDE SEQUENCE [LARGE SCALE GENOMIC DNA]</scope>
    <source>
        <strain evidence="11 12">DSM 45765</strain>
    </source>
</reference>
<comment type="caution">
    <text evidence="11">The sequence shown here is derived from an EMBL/GenBank/DDBJ whole genome shotgun (WGS) entry which is preliminary data.</text>
</comment>
<dbReference type="AlphaFoldDB" id="A0A4R2R5S7"/>
<proteinExistence type="predicted"/>
<dbReference type="InterPro" id="IPR003593">
    <property type="entry name" value="AAA+_ATPase"/>
</dbReference>
<feature type="transmembrane region" description="Helical" evidence="8">
    <location>
        <begin position="833"/>
        <end position="856"/>
    </location>
</feature>
<feature type="transmembrane region" description="Helical" evidence="8">
    <location>
        <begin position="730"/>
        <end position="750"/>
    </location>
</feature>
<dbReference type="OrthoDB" id="9806127at2"/>
<dbReference type="GO" id="GO:0034040">
    <property type="term" value="F:ATPase-coupled lipid transmembrane transporter activity"/>
    <property type="evidence" value="ECO:0007669"/>
    <property type="project" value="TreeGrafter"/>
</dbReference>
<evidence type="ECO:0000256" key="5">
    <source>
        <dbReference type="ARBA" id="ARBA00022989"/>
    </source>
</evidence>
<feature type="transmembrane region" description="Helical" evidence="8">
    <location>
        <begin position="151"/>
        <end position="171"/>
    </location>
</feature>
<dbReference type="GO" id="GO:0016887">
    <property type="term" value="F:ATP hydrolysis activity"/>
    <property type="evidence" value="ECO:0007669"/>
    <property type="project" value="InterPro"/>
</dbReference>
<feature type="region of interest" description="Disordered" evidence="7">
    <location>
        <begin position="334"/>
        <end position="353"/>
    </location>
</feature>
<dbReference type="InterPro" id="IPR014216">
    <property type="entry name" value="ABC_transptr_CydD"/>
</dbReference>
<dbReference type="GO" id="GO:0005524">
    <property type="term" value="F:ATP binding"/>
    <property type="evidence" value="ECO:0007669"/>
    <property type="project" value="UniProtKB-KW"/>
</dbReference>
<feature type="transmembrane region" description="Helical" evidence="8">
    <location>
        <begin position="177"/>
        <end position="195"/>
    </location>
</feature>
<feature type="transmembrane region" description="Helical" evidence="8">
    <location>
        <begin position="588"/>
        <end position="614"/>
    </location>
</feature>
<accession>A0A4R2R5S7</accession>
<feature type="domain" description="ABC transmembrane type-1" evidence="10">
    <location>
        <begin position="38"/>
        <end position="311"/>
    </location>
</feature>
<evidence type="ECO:0000259" key="10">
    <source>
        <dbReference type="PROSITE" id="PS50929"/>
    </source>
</evidence>
<dbReference type="PROSITE" id="PS00211">
    <property type="entry name" value="ABC_TRANSPORTER_1"/>
    <property type="match status" value="2"/>
</dbReference>
<dbReference type="InterPro" id="IPR011527">
    <property type="entry name" value="ABC1_TM_dom"/>
</dbReference>
<dbReference type="NCBIfam" id="TIGR02857">
    <property type="entry name" value="CydD"/>
    <property type="match status" value="1"/>
</dbReference>
<dbReference type="Gene3D" id="1.20.1560.10">
    <property type="entry name" value="ABC transporter type 1, transmembrane domain"/>
    <property type="match status" value="2"/>
</dbReference>
<dbReference type="PANTHER" id="PTHR24221:SF654">
    <property type="entry name" value="ATP-BINDING CASSETTE SUB-FAMILY B MEMBER 6"/>
    <property type="match status" value="1"/>
</dbReference>
<feature type="domain" description="ABC transporter" evidence="9">
    <location>
        <begin position="899"/>
        <end position="1108"/>
    </location>
</feature>
<feature type="transmembrane region" description="Helical" evidence="8">
    <location>
        <begin position="256"/>
        <end position="282"/>
    </location>
</feature>
<dbReference type="GO" id="GO:0042883">
    <property type="term" value="P:cysteine transport"/>
    <property type="evidence" value="ECO:0007669"/>
    <property type="project" value="InterPro"/>
</dbReference>
<feature type="domain" description="ABC transmembrane type-1" evidence="10">
    <location>
        <begin position="589"/>
        <end position="872"/>
    </location>
</feature>
<dbReference type="InterPro" id="IPR014223">
    <property type="entry name" value="ABC_CydC/D"/>
</dbReference>
<keyword evidence="4 11" id="KW-0067">ATP-binding</keyword>
<evidence type="ECO:0000256" key="6">
    <source>
        <dbReference type="ARBA" id="ARBA00023136"/>
    </source>
</evidence>
<dbReference type="SMART" id="SM00382">
    <property type="entry name" value="AAA"/>
    <property type="match status" value="2"/>
</dbReference>
<name>A0A4R2R5S7_9PSEU</name>
<dbReference type="Proteomes" id="UP000294911">
    <property type="component" value="Unassembled WGS sequence"/>
</dbReference>
<evidence type="ECO:0000313" key="12">
    <source>
        <dbReference type="Proteomes" id="UP000294911"/>
    </source>
</evidence>
<dbReference type="GO" id="GO:0140359">
    <property type="term" value="F:ABC-type transporter activity"/>
    <property type="evidence" value="ECO:0007669"/>
    <property type="project" value="InterPro"/>
</dbReference>
<keyword evidence="3" id="KW-0547">Nucleotide-binding</keyword>
<comment type="subcellular location">
    <subcellularLocation>
        <location evidence="1">Cell membrane</location>
        <topology evidence="1">Multi-pass membrane protein</topology>
    </subcellularLocation>
</comment>
<evidence type="ECO:0000256" key="4">
    <source>
        <dbReference type="ARBA" id="ARBA00022840"/>
    </source>
</evidence>
<feature type="region of interest" description="Disordered" evidence="7">
    <location>
        <begin position="547"/>
        <end position="577"/>
    </location>
</feature>
<evidence type="ECO:0000256" key="8">
    <source>
        <dbReference type="SAM" id="Phobius"/>
    </source>
</evidence>
<evidence type="ECO:0000256" key="1">
    <source>
        <dbReference type="ARBA" id="ARBA00004651"/>
    </source>
</evidence>
<dbReference type="InterPro" id="IPR017871">
    <property type="entry name" value="ABC_transporter-like_CS"/>
</dbReference>
<protein>
    <submittedName>
        <fullName evidence="11">ATP-binding cassette subfamily C protein CydCD</fullName>
    </submittedName>
</protein>
<keyword evidence="2 8" id="KW-0812">Transmembrane</keyword>
<dbReference type="PROSITE" id="PS50893">
    <property type="entry name" value="ABC_TRANSPORTER_2"/>
    <property type="match status" value="2"/>
</dbReference>
<evidence type="ECO:0000313" key="11">
    <source>
        <dbReference type="EMBL" id="TCP57138.1"/>
    </source>
</evidence>
<dbReference type="GO" id="GO:0045454">
    <property type="term" value="P:cell redox homeostasis"/>
    <property type="evidence" value="ECO:0007669"/>
    <property type="project" value="InterPro"/>
</dbReference>
<keyword evidence="6 8" id="KW-0472">Membrane</keyword>
<feature type="domain" description="ABC transporter" evidence="9">
    <location>
        <begin position="357"/>
        <end position="587"/>
    </location>
</feature>
<dbReference type="RefSeq" id="WP_132875655.1">
    <property type="nucleotide sequence ID" value="NZ_SLXQ01000001.1"/>
</dbReference>
<keyword evidence="5 8" id="KW-1133">Transmembrane helix</keyword>
<dbReference type="InterPro" id="IPR036640">
    <property type="entry name" value="ABC1_TM_sf"/>
</dbReference>
<evidence type="ECO:0000256" key="7">
    <source>
        <dbReference type="SAM" id="MobiDB-lite"/>
    </source>
</evidence>
<dbReference type="GO" id="GO:0034775">
    <property type="term" value="P:glutathione transmembrane transport"/>
    <property type="evidence" value="ECO:0007669"/>
    <property type="project" value="InterPro"/>
</dbReference>
<feature type="transmembrane region" description="Helical" evidence="8">
    <location>
        <begin position="288"/>
        <end position="307"/>
    </location>
</feature>
<evidence type="ECO:0000256" key="2">
    <source>
        <dbReference type="ARBA" id="ARBA00022692"/>
    </source>
</evidence>
<sequence>MRRTQNSPGRYLPAEPRPGRGPLGALPHLSRAARRALVLLGVLTTLHTLALVVQAVALCSLLAEVVTTGSADYASRLGIAAGAVLARGLLGWAVDVAAARAAAGAKEELRGQVLDAAHQLGPEWIAARGPAELGTLCTRGLDALDAYFTKYLPALVTCVIVPPAIGAVLLFTDPLSAGIVALTLPLLPLFAILVGKYTADRVGNAADDTERLSAHLHELIRGLPVLAAFRRAAAQRKLVREAAERYRRTTMANLRVAFSSAFVLELAATLSVALVAVGIGLRLVTGDLTLAIGLTALVLAPECYLPLRTAGAAHHASEDGVEAVRRVTEILQARGAANPTSVGPPPTTDLPHGRKTLRVQQLTVDRADGPAPAGESFELSKGEIHLLDTPSGSGKSTTIAALLGFVQPSSGNITVNNIDKSTIDLSTWRQGIGWVPQRPAFAGGTARAELELALADRKPGDPRLLTDVATELGIAGLLDRPVSELSAGERQRLAVARALLRCRTGAWLLLLDEPTAHLDAAHAELVQDAIQRAAAAGAAVVLATHRAPEATPEQPPAPAPDWGSATPAGTPHRGTSGRWLRGLFDRRLAGGIGAGAAALICGIALTATSAWLIAKASEQPPILTLSVAVVGVRTFGLARAALRYLERLAVHDAAFRIAGRLRERLWDALVRLGPARTTQLRGGEGLRRLTADVDTVRDLVPRVLAPPFLVGAVCLTAVAVQAIVLPGAGLGLAVALLVAGLGAPALAVWAQRQATSAMDRGRIRVAAGTFVSLDAAAELLACGADRQQRARLAAEDAELARQARRQAFAAGTGTLLITLATGAAAVYGAAQAAVAVAAGALLPVLAPLPVLVPLALAETLALLPPAAQQYQQLRAVRARVAELTETPPPPAPATSSADIRLDQVDVRWPGASAPALREVTLHIPRGTHVAIVGPSGAGKSTLLALLLGFLTPDNGRTILPGHFAWCPQDAQLMSTTIRENLKLADPHASETDLAEVLELAGLAGWSPDRQVGTGGATLSGGEASRLALARTLLAGKTADALVLDEPTAHLDRPTARAVLDRLRTEFAGKTVLHVTHRAEEAAEAEMLIEVNRGRVQVVLAPDGIPAYA</sequence>
<dbReference type="GO" id="GO:0005886">
    <property type="term" value="C:plasma membrane"/>
    <property type="evidence" value="ECO:0007669"/>
    <property type="project" value="UniProtKB-SubCell"/>
</dbReference>
<dbReference type="EMBL" id="SLXQ01000001">
    <property type="protein sequence ID" value="TCP57138.1"/>
    <property type="molecule type" value="Genomic_DNA"/>
</dbReference>
<dbReference type="PANTHER" id="PTHR24221">
    <property type="entry name" value="ATP-BINDING CASSETTE SUB-FAMILY B"/>
    <property type="match status" value="1"/>
</dbReference>
<dbReference type="InterPro" id="IPR027417">
    <property type="entry name" value="P-loop_NTPase"/>
</dbReference>
<dbReference type="CDD" id="cd03228">
    <property type="entry name" value="ABCC_MRP_Like"/>
    <property type="match status" value="1"/>
</dbReference>
<dbReference type="SUPFAM" id="SSF52540">
    <property type="entry name" value="P-loop containing nucleoside triphosphate hydrolases"/>
    <property type="match status" value="2"/>
</dbReference>
<dbReference type="NCBIfam" id="TIGR02868">
    <property type="entry name" value="CydC"/>
    <property type="match status" value="1"/>
</dbReference>
<dbReference type="InterPro" id="IPR003439">
    <property type="entry name" value="ABC_transporter-like_ATP-bd"/>
</dbReference>
<evidence type="ECO:0000256" key="3">
    <source>
        <dbReference type="ARBA" id="ARBA00022741"/>
    </source>
</evidence>
<dbReference type="InterPro" id="IPR039421">
    <property type="entry name" value="Type_1_exporter"/>
</dbReference>
<dbReference type="CDD" id="cd18584">
    <property type="entry name" value="ABC_6TM_AarD_CydD"/>
    <property type="match status" value="1"/>
</dbReference>
<dbReference type="PROSITE" id="PS50929">
    <property type="entry name" value="ABC_TM1F"/>
    <property type="match status" value="2"/>
</dbReference>
<dbReference type="Gene3D" id="3.40.50.300">
    <property type="entry name" value="P-loop containing nucleotide triphosphate hydrolases"/>
    <property type="match status" value="2"/>
</dbReference>
<feature type="transmembrane region" description="Helical" evidence="8">
    <location>
        <begin position="620"/>
        <end position="638"/>
    </location>
</feature>
<feature type="transmembrane region" description="Helical" evidence="8">
    <location>
        <begin position="77"/>
        <end position="98"/>
    </location>
</feature>
<gene>
    <name evidence="11" type="ORF">EV191_1011090</name>
</gene>
<dbReference type="SUPFAM" id="SSF90123">
    <property type="entry name" value="ABC transporter transmembrane region"/>
    <property type="match status" value="2"/>
</dbReference>
<evidence type="ECO:0000259" key="9">
    <source>
        <dbReference type="PROSITE" id="PS50893"/>
    </source>
</evidence>
<feature type="region of interest" description="Disordered" evidence="7">
    <location>
        <begin position="1"/>
        <end position="25"/>
    </location>
</feature>
<dbReference type="Pfam" id="PF00664">
    <property type="entry name" value="ABC_membrane"/>
    <property type="match status" value="1"/>
</dbReference>
<feature type="transmembrane region" description="Helical" evidence="8">
    <location>
        <begin position="703"/>
        <end position="724"/>
    </location>
</feature>